<dbReference type="FunFam" id="3.30.70.100:FF:000001">
    <property type="entry name" value="ATPase copper transporting beta"/>
    <property type="match status" value="2"/>
</dbReference>
<evidence type="ECO:0000256" key="4">
    <source>
        <dbReference type="ARBA" id="ARBA00022448"/>
    </source>
</evidence>
<feature type="transmembrane region" description="Helical" evidence="15">
    <location>
        <begin position="367"/>
        <end position="386"/>
    </location>
</feature>
<feature type="transmembrane region" description="Helical" evidence="15">
    <location>
        <begin position="1040"/>
        <end position="1062"/>
    </location>
</feature>
<keyword evidence="9 15" id="KW-0067">ATP-binding</keyword>
<keyword evidence="14 15" id="KW-0472">Membrane</keyword>
<dbReference type="SUPFAM" id="SSF55008">
    <property type="entry name" value="HMA, heavy metal-associated domain"/>
    <property type="match status" value="3"/>
</dbReference>
<dbReference type="Gene3D" id="2.70.150.10">
    <property type="entry name" value="Calcium-transporting ATPase, cytoplasmic transduction domain A"/>
    <property type="match status" value="1"/>
</dbReference>
<feature type="domain" description="HMA" evidence="17">
    <location>
        <begin position="124"/>
        <end position="190"/>
    </location>
</feature>
<comment type="subcellular location">
    <subcellularLocation>
        <location evidence="1 15">Membrane</location>
    </subcellularLocation>
</comment>
<evidence type="ECO:0000256" key="7">
    <source>
        <dbReference type="ARBA" id="ARBA00022737"/>
    </source>
</evidence>
<dbReference type="NCBIfam" id="TIGR01525">
    <property type="entry name" value="ATPase-IB_hvy"/>
    <property type="match status" value="1"/>
</dbReference>
<evidence type="ECO:0000313" key="18">
    <source>
        <dbReference type="EMBL" id="GAX78867.1"/>
    </source>
</evidence>
<feature type="compositionally biased region" description="Polar residues" evidence="16">
    <location>
        <begin position="725"/>
        <end position="768"/>
    </location>
</feature>
<dbReference type="GO" id="GO:0005507">
    <property type="term" value="F:copper ion binding"/>
    <property type="evidence" value="ECO:0007669"/>
    <property type="project" value="InterPro"/>
</dbReference>
<organism evidence="18 19">
    <name type="scientific">Chlamydomonas eustigma</name>
    <dbReference type="NCBI Taxonomy" id="1157962"/>
    <lineage>
        <taxon>Eukaryota</taxon>
        <taxon>Viridiplantae</taxon>
        <taxon>Chlorophyta</taxon>
        <taxon>core chlorophytes</taxon>
        <taxon>Chlorophyceae</taxon>
        <taxon>CS clade</taxon>
        <taxon>Chlamydomonadales</taxon>
        <taxon>Chlamydomonadaceae</taxon>
        <taxon>Chlamydomonas</taxon>
    </lineage>
</organism>
<reference evidence="18 19" key="1">
    <citation type="submission" date="2017-08" db="EMBL/GenBank/DDBJ databases">
        <title>Acidophilic green algal genome provides insights into adaptation to an acidic environment.</title>
        <authorList>
            <person name="Hirooka S."/>
            <person name="Hirose Y."/>
            <person name="Kanesaki Y."/>
            <person name="Higuchi S."/>
            <person name="Fujiwara T."/>
            <person name="Onuma R."/>
            <person name="Era A."/>
            <person name="Ohbayashi R."/>
            <person name="Uzuka A."/>
            <person name="Nozaki H."/>
            <person name="Yoshikawa H."/>
            <person name="Miyagishima S.Y."/>
        </authorList>
    </citation>
    <scope>NUCLEOTIDE SEQUENCE [LARGE SCALE GENOMIC DNA]</scope>
    <source>
        <strain evidence="18 19">NIES-2499</strain>
    </source>
</reference>
<accession>A0A250X716</accession>
<dbReference type="PROSITE" id="PS50846">
    <property type="entry name" value="HMA_2"/>
    <property type="match status" value="3"/>
</dbReference>
<dbReference type="CDD" id="cd00371">
    <property type="entry name" value="HMA"/>
    <property type="match status" value="3"/>
</dbReference>
<keyword evidence="10" id="KW-1278">Translocase</keyword>
<comment type="caution">
    <text evidence="18">The sequence shown here is derived from an EMBL/GenBank/DDBJ whole genome shotgun (WGS) entry which is preliminary data.</text>
</comment>
<evidence type="ECO:0000256" key="8">
    <source>
        <dbReference type="ARBA" id="ARBA00022741"/>
    </source>
</evidence>
<dbReference type="Gene3D" id="3.40.50.1000">
    <property type="entry name" value="HAD superfamily/HAD-like"/>
    <property type="match status" value="1"/>
</dbReference>
<evidence type="ECO:0000256" key="2">
    <source>
        <dbReference type="ARBA" id="ARBA00006024"/>
    </source>
</evidence>
<protein>
    <recommendedName>
        <fullName evidence="3">P-type Cu(+) transporter</fullName>
        <ecNumber evidence="3">7.2.2.8</ecNumber>
    </recommendedName>
</protein>
<dbReference type="SFLD" id="SFLDF00027">
    <property type="entry name" value="p-type_atpase"/>
    <property type="match status" value="1"/>
</dbReference>
<feature type="transmembrane region" description="Helical" evidence="15">
    <location>
        <begin position="567"/>
        <end position="591"/>
    </location>
</feature>
<dbReference type="Pfam" id="PF00702">
    <property type="entry name" value="Hydrolase"/>
    <property type="match status" value="1"/>
</dbReference>
<dbReference type="FunFam" id="3.30.70.100:FF:000005">
    <property type="entry name" value="Copper-exporting P-type ATPase A"/>
    <property type="match status" value="1"/>
</dbReference>
<evidence type="ECO:0000256" key="12">
    <source>
        <dbReference type="ARBA" id="ARBA00023008"/>
    </source>
</evidence>
<evidence type="ECO:0000256" key="14">
    <source>
        <dbReference type="ARBA" id="ARBA00023136"/>
    </source>
</evidence>
<keyword evidence="13" id="KW-0406">Ion transport</keyword>
<dbReference type="SUPFAM" id="SSF81653">
    <property type="entry name" value="Calcium ATPase, transduction domain A"/>
    <property type="match status" value="1"/>
</dbReference>
<feature type="region of interest" description="Disordered" evidence="16">
    <location>
        <begin position="722"/>
        <end position="778"/>
    </location>
</feature>
<dbReference type="PROSITE" id="PS00154">
    <property type="entry name" value="ATPASE_E1_E2"/>
    <property type="match status" value="1"/>
</dbReference>
<gene>
    <name evidence="18" type="ORF">CEUSTIGMA_g6306.t1</name>
</gene>
<name>A0A250X716_9CHLO</name>
<dbReference type="InterPro" id="IPR023298">
    <property type="entry name" value="ATPase_P-typ_TM_dom_sf"/>
</dbReference>
<proteinExistence type="inferred from homology"/>
<keyword evidence="6 15" id="KW-0479">Metal-binding</keyword>
<dbReference type="Proteomes" id="UP000232323">
    <property type="component" value="Unassembled WGS sequence"/>
</dbReference>
<dbReference type="EC" id="7.2.2.8" evidence="3"/>
<dbReference type="InterPro" id="IPR036163">
    <property type="entry name" value="HMA_dom_sf"/>
</dbReference>
<evidence type="ECO:0000256" key="13">
    <source>
        <dbReference type="ARBA" id="ARBA00023065"/>
    </source>
</evidence>
<dbReference type="PANTHER" id="PTHR46594">
    <property type="entry name" value="P-TYPE CATION-TRANSPORTING ATPASE"/>
    <property type="match status" value="1"/>
</dbReference>
<keyword evidence="11 15" id="KW-1133">Transmembrane helix</keyword>
<feature type="region of interest" description="Disordered" evidence="16">
    <location>
        <begin position="1154"/>
        <end position="1173"/>
    </location>
</feature>
<dbReference type="SUPFAM" id="SSF81660">
    <property type="entry name" value="Metal cation-transporting ATPase, ATP-binding domain N"/>
    <property type="match status" value="1"/>
</dbReference>
<dbReference type="Gene3D" id="3.40.1110.10">
    <property type="entry name" value="Calcium-transporting ATPase, cytoplasmic domain N"/>
    <property type="match status" value="1"/>
</dbReference>
<dbReference type="GO" id="GO:0140581">
    <property type="term" value="F:P-type monovalent copper transporter activity"/>
    <property type="evidence" value="ECO:0007669"/>
    <property type="project" value="UniProtKB-EC"/>
</dbReference>
<dbReference type="Gene3D" id="3.30.70.100">
    <property type="match status" value="3"/>
</dbReference>
<keyword evidence="5 15" id="KW-0812">Transmembrane</keyword>
<evidence type="ECO:0000256" key="5">
    <source>
        <dbReference type="ARBA" id="ARBA00022692"/>
    </source>
</evidence>
<dbReference type="InterPro" id="IPR044492">
    <property type="entry name" value="P_typ_ATPase_HD_dom"/>
</dbReference>
<feature type="transmembrane region" description="Helical" evidence="15">
    <location>
        <begin position="603"/>
        <end position="625"/>
    </location>
</feature>
<keyword evidence="7" id="KW-0677">Repeat</keyword>
<dbReference type="Pfam" id="PF00403">
    <property type="entry name" value="HMA"/>
    <property type="match status" value="3"/>
</dbReference>
<dbReference type="InterPro" id="IPR018303">
    <property type="entry name" value="ATPase_P-typ_P_site"/>
</dbReference>
<feature type="transmembrane region" description="Helical" evidence="15">
    <location>
        <begin position="1068"/>
        <end position="1089"/>
    </location>
</feature>
<dbReference type="SUPFAM" id="SSF81665">
    <property type="entry name" value="Calcium ATPase, transmembrane domain M"/>
    <property type="match status" value="1"/>
</dbReference>
<dbReference type="InterPro" id="IPR006121">
    <property type="entry name" value="HMA_dom"/>
</dbReference>
<dbReference type="AlphaFoldDB" id="A0A250X716"/>
<dbReference type="InterPro" id="IPR001757">
    <property type="entry name" value="P_typ_ATPase"/>
</dbReference>
<keyword evidence="19" id="KW-1185">Reference proteome</keyword>
<dbReference type="EMBL" id="BEGY01000036">
    <property type="protein sequence ID" value="GAX78867.1"/>
    <property type="molecule type" value="Genomic_DNA"/>
</dbReference>
<comment type="similarity">
    <text evidence="2 15">Belongs to the cation transport ATPase (P-type) (TC 3.A.3) family. Type IB subfamily.</text>
</comment>
<evidence type="ECO:0000256" key="9">
    <source>
        <dbReference type="ARBA" id="ARBA00022840"/>
    </source>
</evidence>
<dbReference type="GO" id="GO:0005524">
    <property type="term" value="F:ATP binding"/>
    <property type="evidence" value="ECO:0007669"/>
    <property type="project" value="UniProtKB-UniRule"/>
</dbReference>
<feature type="domain" description="HMA" evidence="17">
    <location>
        <begin position="42"/>
        <end position="108"/>
    </location>
</feature>
<dbReference type="CDD" id="cd02094">
    <property type="entry name" value="P-type_ATPase_Cu-like"/>
    <property type="match status" value="1"/>
</dbReference>
<dbReference type="InterPro" id="IPR059000">
    <property type="entry name" value="ATPase_P-type_domA"/>
</dbReference>
<feature type="region of interest" description="Disordered" evidence="16">
    <location>
        <begin position="822"/>
        <end position="844"/>
    </location>
</feature>
<dbReference type="InterPro" id="IPR008250">
    <property type="entry name" value="ATPase_P-typ_transduc_dom_A_sf"/>
</dbReference>
<dbReference type="PRINTS" id="PR00120">
    <property type="entry name" value="HATPASE"/>
</dbReference>
<dbReference type="NCBIfam" id="TIGR00003">
    <property type="entry name" value="copper ion binding protein"/>
    <property type="match status" value="1"/>
</dbReference>
<evidence type="ECO:0000259" key="17">
    <source>
        <dbReference type="PROSITE" id="PS50846"/>
    </source>
</evidence>
<dbReference type="Pfam" id="PF00122">
    <property type="entry name" value="E1-E2_ATPase"/>
    <property type="match status" value="1"/>
</dbReference>
<evidence type="ECO:0000256" key="16">
    <source>
        <dbReference type="SAM" id="MobiDB-lite"/>
    </source>
</evidence>
<dbReference type="PRINTS" id="PR00119">
    <property type="entry name" value="CATATPASE"/>
</dbReference>
<dbReference type="InterPro" id="IPR027256">
    <property type="entry name" value="P-typ_ATPase_IB"/>
</dbReference>
<feature type="transmembrane region" description="Helical" evidence="15">
    <location>
        <begin position="326"/>
        <end position="346"/>
    </location>
</feature>
<evidence type="ECO:0000256" key="15">
    <source>
        <dbReference type="RuleBase" id="RU362081"/>
    </source>
</evidence>
<evidence type="ECO:0000256" key="11">
    <source>
        <dbReference type="ARBA" id="ARBA00022989"/>
    </source>
</evidence>
<evidence type="ECO:0000256" key="3">
    <source>
        <dbReference type="ARBA" id="ARBA00012517"/>
    </source>
</evidence>
<feature type="domain" description="HMA" evidence="17">
    <location>
        <begin position="202"/>
        <end position="268"/>
    </location>
</feature>
<dbReference type="SUPFAM" id="SSF56784">
    <property type="entry name" value="HAD-like"/>
    <property type="match status" value="1"/>
</dbReference>
<dbReference type="InterPro" id="IPR036412">
    <property type="entry name" value="HAD-like_sf"/>
</dbReference>
<dbReference type="SFLD" id="SFLDS00003">
    <property type="entry name" value="Haloacid_Dehalogenase"/>
    <property type="match status" value="1"/>
</dbReference>
<evidence type="ECO:0000313" key="19">
    <source>
        <dbReference type="Proteomes" id="UP000232323"/>
    </source>
</evidence>
<dbReference type="GO" id="GO:0016020">
    <property type="term" value="C:membrane"/>
    <property type="evidence" value="ECO:0007669"/>
    <property type="project" value="UniProtKB-SubCell"/>
</dbReference>
<dbReference type="GO" id="GO:0016887">
    <property type="term" value="F:ATP hydrolysis activity"/>
    <property type="evidence" value="ECO:0007669"/>
    <property type="project" value="InterPro"/>
</dbReference>
<dbReference type="PROSITE" id="PS01047">
    <property type="entry name" value="HMA_1"/>
    <property type="match status" value="2"/>
</dbReference>
<evidence type="ECO:0000256" key="10">
    <source>
        <dbReference type="ARBA" id="ARBA00022967"/>
    </source>
</evidence>
<evidence type="ECO:0000256" key="6">
    <source>
        <dbReference type="ARBA" id="ARBA00022723"/>
    </source>
</evidence>
<dbReference type="FunFam" id="2.70.150.10:FF:000002">
    <property type="entry name" value="Copper-transporting ATPase 1, putative"/>
    <property type="match status" value="1"/>
</dbReference>
<keyword evidence="12" id="KW-0186">Copper</keyword>
<keyword evidence="8 15" id="KW-0547">Nucleotide-binding</keyword>
<keyword evidence="4" id="KW-0813">Transport</keyword>
<dbReference type="InterPro" id="IPR017969">
    <property type="entry name" value="Heavy-metal-associated_CS"/>
</dbReference>
<dbReference type="NCBIfam" id="TIGR01494">
    <property type="entry name" value="ATPase_P-type"/>
    <property type="match status" value="2"/>
</dbReference>
<dbReference type="InterPro" id="IPR023214">
    <property type="entry name" value="HAD_sf"/>
</dbReference>
<dbReference type="InterPro" id="IPR006122">
    <property type="entry name" value="HMA_Cu_ion-bd"/>
</dbReference>
<evidence type="ECO:0000256" key="1">
    <source>
        <dbReference type="ARBA" id="ARBA00004370"/>
    </source>
</evidence>
<sequence length="1190" mass="125336">MDFVRNLLHPLQYSKVSNNDTLNHDKNSLQLVTSPRQKSAVAHAVISVKGMTCAACSGAVEAAIQRLDGVQKVSVALLQEVAKVSFDPNTTRADDLVTAVEDAGFDGSLISLNLPTTTTGMVGQSVCLSVMGMTCAACSGAVECALLSVSGVQSANVSLTQGLAEVQVLGPTPAVDLLIAAVEDAGFDVKLINTSRPSSCDEVVSIKVAGMTSGACSSSIEGSLKKLPGVTKAVVNHVTALAEVTFESIVTGPRHFVTVIEDCGFEAEVCPPEGNGVETSAAVGQELVQWSNALRLSLLFTIPVFFLSMVLPMLPGGMAIMQTSLFGFPCITLLKLVLVTPVQFYVGARFYRGAFKSLRRGSANMDVLVAMGTTAAYVYSVVSVMYHNLSDHHENGAYVPTEFFETSAMIISLILMGKYLECSAKGKTSEAITKLLRLTPEIALLVERDDSGAITSEQQIPCHLIHKNDVLKVLPGGRIPTDGLVLSGSTFVNESMITGEPKTVWKHEGDAMIGGTVSNGNGSGTLLMQATKVGSETVLSQIVRLVQQAQMTKAPVQAFADKVAGMFVPIVIALAFLTWMTWYICGVAGAYPITWLPLGHTPFLFALLFAISVVVIACPCALGLATPTAVMVGTGVAATQGILIKGGDGLERASKVDLVIFDKTGTLTLGRPSVISCHLLDEMLGMPLLVKLLAAAESASEHPLARAVLEYCSAHVRFSRDARLSDQNPTSNKAQALNPVSQSTNSSSGLERKMSVSSANGGSKATSGGLSGRAHSGSLEGHSRAALLAEIPAAHDTVVAQGMGISCWVSCLDAEMTPQQQLRFQEPSGSAGPDPSPLPASSQQVMVQGGGDRATLGRVRVAVGNRLHMREQGIKLPDGLDDFITPEESKGHTCVLVAVGGRLVALLSIADPLKPEALSVIAALKAAKVSCCMLTGDNKRTAHAVAAMLHVDAVFAEVLPAEKAQVVRDLQAQRHVVAMVGDGINDSPALAAADVGIAIGSGTDIAIESADYVLMRDCLGGVMTALEVSRYTLRTIRFNYFFAMVYNVVMIPVAAGALYPVFHCQLPPWIAGACMAFSSVSVVCSSLMIKRFKPSFVSQKGVASVKDSERTVKPVETSMSIVVDVAVGSEAERDLEDAFGDLGQQLLHNSMDRRYSQRGRRGSGQGAASNLPPSLARFLGRSKRLLGSEE</sequence>
<dbReference type="PANTHER" id="PTHR46594:SF4">
    <property type="entry name" value="P-TYPE CATION-TRANSPORTING ATPASE"/>
    <property type="match status" value="1"/>
</dbReference>
<dbReference type="OrthoDB" id="432719at2759"/>
<dbReference type="SFLD" id="SFLDG00002">
    <property type="entry name" value="C1.7:_P-type_atpase_like"/>
    <property type="match status" value="1"/>
</dbReference>
<dbReference type="InterPro" id="IPR023299">
    <property type="entry name" value="ATPase_P-typ_cyto_dom_N"/>
</dbReference>
<feature type="transmembrane region" description="Helical" evidence="15">
    <location>
        <begin position="296"/>
        <end position="314"/>
    </location>
</feature>
<dbReference type="STRING" id="1157962.A0A250X716"/>